<keyword evidence="4" id="KW-1003">Cell membrane</keyword>
<evidence type="ECO:0000256" key="10">
    <source>
        <dbReference type="ARBA" id="ARBA00023136"/>
    </source>
</evidence>
<dbReference type="GO" id="GO:0016887">
    <property type="term" value="F:ATP hydrolysis activity"/>
    <property type="evidence" value="ECO:0007669"/>
    <property type="project" value="InterPro"/>
</dbReference>
<evidence type="ECO:0000256" key="6">
    <source>
        <dbReference type="ARBA" id="ARBA00022737"/>
    </source>
</evidence>
<dbReference type="PROSITE" id="PS50893">
    <property type="entry name" value="ABC_TRANSPORTER_2"/>
    <property type="match status" value="2"/>
</dbReference>
<evidence type="ECO:0000256" key="4">
    <source>
        <dbReference type="ARBA" id="ARBA00022475"/>
    </source>
</evidence>
<organism evidence="12 13">
    <name type="scientific">Kaistia hirudinis</name>
    <dbReference type="NCBI Taxonomy" id="1293440"/>
    <lineage>
        <taxon>Bacteria</taxon>
        <taxon>Pseudomonadati</taxon>
        <taxon>Pseudomonadota</taxon>
        <taxon>Alphaproteobacteria</taxon>
        <taxon>Hyphomicrobiales</taxon>
        <taxon>Kaistiaceae</taxon>
        <taxon>Kaistia</taxon>
    </lineage>
</organism>
<reference evidence="12 13" key="1">
    <citation type="submission" date="2020-08" db="EMBL/GenBank/DDBJ databases">
        <title>Genomic Encyclopedia of Type Strains, Phase IV (KMG-IV): sequencing the most valuable type-strain genomes for metagenomic binning, comparative biology and taxonomic classification.</title>
        <authorList>
            <person name="Goeker M."/>
        </authorList>
    </citation>
    <scope>NUCLEOTIDE SEQUENCE [LARGE SCALE GENOMIC DNA]</scope>
    <source>
        <strain evidence="12 13">DSM 25966</strain>
    </source>
</reference>
<dbReference type="AlphaFoldDB" id="A0A840AUN5"/>
<evidence type="ECO:0000256" key="2">
    <source>
        <dbReference type="ARBA" id="ARBA00005417"/>
    </source>
</evidence>
<accession>A0A840AUN5</accession>
<keyword evidence="7" id="KW-0547">Nucleotide-binding</keyword>
<evidence type="ECO:0000256" key="7">
    <source>
        <dbReference type="ARBA" id="ARBA00022741"/>
    </source>
</evidence>
<dbReference type="RefSeq" id="WP_246409897.1">
    <property type="nucleotide sequence ID" value="NZ_JACIDS010000004.1"/>
</dbReference>
<keyword evidence="6" id="KW-0677">Repeat</keyword>
<dbReference type="FunFam" id="3.40.50.300:FF:000127">
    <property type="entry name" value="Ribose import ATP-binding protein RbsA"/>
    <property type="match status" value="1"/>
</dbReference>
<feature type="domain" description="ABC transporter" evidence="11">
    <location>
        <begin position="8"/>
        <end position="243"/>
    </location>
</feature>
<dbReference type="Proteomes" id="UP000553963">
    <property type="component" value="Unassembled WGS sequence"/>
</dbReference>
<dbReference type="Gene3D" id="3.40.50.300">
    <property type="entry name" value="P-loop containing nucleotide triphosphate hydrolases"/>
    <property type="match status" value="2"/>
</dbReference>
<dbReference type="InterPro" id="IPR050107">
    <property type="entry name" value="ABC_carbohydrate_import_ATPase"/>
</dbReference>
<dbReference type="InterPro" id="IPR017871">
    <property type="entry name" value="ABC_transporter-like_CS"/>
</dbReference>
<dbReference type="CDD" id="cd03216">
    <property type="entry name" value="ABC_Carb_Monos_I"/>
    <property type="match status" value="1"/>
</dbReference>
<comment type="similarity">
    <text evidence="2">Belongs to the ABC transporter superfamily.</text>
</comment>
<dbReference type="EMBL" id="JACIDS010000004">
    <property type="protein sequence ID" value="MBB3932511.1"/>
    <property type="molecule type" value="Genomic_DNA"/>
</dbReference>
<dbReference type="InterPro" id="IPR003439">
    <property type="entry name" value="ABC_transporter-like_ATP-bd"/>
</dbReference>
<name>A0A840AUN5_9HYPH</name>
<protein>
    <submittedName>
        <fullName evidence="12">Ribose transport system ATP-binding protein</fullName>
    </submittedName>
</protein>
<evidence type="ECO:0000256" key="9">
    <source>
        <dbReference type="ARBA" id="ARBA00022967"/>
    </source>
</evidence>
<feature type="domain" description="ABC transporter" evidence="11">
    <location>
        <begin position="254"/>
        <end position="498"/>
    </location>
</feature>
<keyword evidence="9" id="KW-1278">Translocase</keyword>
<dbReference type="PANTHER" id="PTHR43790:SF3">
    <property type="entry name" value="D-ALLOSE IMPORT ATP-BINDING PROTEIN ALSA-RELATED"/>
    <property type="match status" value="1"/>
</dbReference>
<evidence type="ECO:0000256" key="8">
    <source>
        <dbReference type="ARBA" id="ARBA00022840"/>
    </source>
</evidence>
<dbReference type="SUPFAM" id="SSF52540">
    <property type="entry name" value="P-loop containing nucleoside triphosphate hydrolases"/>
    <property type="match status" value="2"/>
</dbReference>
<dbReference type="PANTHER" id="PTHR43790">
    <property type="entry name" value="CARBOHYDRATE TRANSPORT ATP-BINDING PROTEIN MG119-RELATED"/>
    <property type="match status" value="1"/>
</dbReference>
<sequence length="510" mass="54225">MSIDAIALEMRDITKSFPGVRALEAVSFDCAHGEVHAICGENGAGKSTLIKVLGGIYQPDAGSILIEGKPAAFSHPVEARRAGISIIHQELSLLPHRTVAENIYLGLEPTRGGRLDRKAMMEGARRLLGRLGSPISADARAGDLAIAEQQTVEIAKALALDARILVMDEPTAALDDTNAKRLLDLVARLRSEGVAIVYVSHRMPEIAAIADRVTIMKDGRKVETAPIGAMPTDRIVRLMVGRELSDYYPARPDTPPGDVLLEIAGGGNAELADIDLSVRAGEIVGIAGLEGSGKAALARAIFGDQPFTRGTVRFLGAPIDLRHPRAGIEAGIGFLSDDRKREGCLLQQSLRDNLLLVRRAFASPVRGSRAGTLADGEADTMMRRLDVRAAHFGQAIGALSGGNQQKVILGRWLARDPRLLVFCEPTRGIDVAAKAAIYQLMRDVAARGRGVVMVSSDLPEVIGVSDRILVMHQGRIAGECSPEVGEEGVMALAVGHRPAPLDVAREGALA</sequence>
<evidence type="ECO:0000313" key="13">
    <source>
        <dbReference type="Proteomes" id="UP000553963"/>
    </source>
</evidence>
<dbReference type="SMART" id="SM00382">
    <property type="entry name" value="AAA"/>
    <property type="match status" value="2"/>
</dbReference>
<dbReference type="InterPro" id="IPR027417">
    <property type="entry name" value="P-loop_NTPase"/>
</dbReference>
<keyword evidence="10" id="KW-0472">Membrane</keyword>
<comment type="caution">
    <text evidence="12">The sequence shown here is derived from an EMBL/GenBank/DDBJ whole genome shotgun (WGS) entry which is preliminary data.</text>
</comment>
<keyword evidence="8 12" id="KW-0067">ATP-binding</keyword>
<proteinExistence type="inferred from homology"/>
<evidence type="ECO:0000259" key="11">
    <source>
        <dbReference type="PROSITE" id="PS50893"/>
    </source>
</evidence>
<keyword evidence="5" id="KW-0762">Sugar transport</keyword>
<dbReference type="PROSITE" id="PS00211">
    <property type="entry name" value="ABC_TRANSPORTER_1"/>
    <property type="match status" value="1"/>
</dbReference>
<evidence type="ECO:0000313" key="12">
    <source>
        <dbReference type="EMBL" id="MBB3932511.1"/>
    </source>
</evidence>
<keyword evidence="13" id="KW-1185">Reference proteome</keyword>
<dbReference type="CDD" id="cd03215">
    <property type="entry name" value="ABC_Carb_Monos_II"/>
    <property type="match status" value="1"/>
</dbReference>
<evidence type="ECO:0000256" key="1">
    <source>
        <dbReference type="ARBA" id="ARBA00004202"/>
    </source>
</evidence>
<evidence type="ECO:0000256" key="5">
    <source>
        <dbReference type="ARBA" id="ARBA00022597"/>
    </source>
</evidence>
<gene>
    <name evidence="12" type="ORF">GGR25_003569</name>
</gene>
<comment type="subcellular location">
    <subcellularLocation>
        <location evidence="1">Cell membrane</location>
        <topology evidence="1">Peripheral membrane protein</topology>
    </subcellularLocation>
</comment>
<dbReference type="GO" id="GO:0005524">
    <property type="term" value="F:ATP binding"/>
    <property type="evidence" value="ECO:0007669"/>
    <property type="project" value="UniProtKB-KW"/>
</dbReference>
<keyword evidence="3" id="KW-0813">Transport</keyword>
<dbReference type="Pfam" id="PF00005">
    <property type="entry name" value="ABC_tran"/>
    <property type="match status" value="2"/>
</dbReference>
<evidence type="ECO:0000256" key="3">
    <source>
        <dbReference type="ARBA" id="ARBA00022448"/>
    </source>
</evidence>
<dbReference type="InterPro" id="IPR003593">
    <property type="entry name" value="AAA+_ATPase"/>
</dbReference>
<dbReference type="GO" id="GO:0005886">
    <property type="term" value="C:plasma membrane"/>
    <property type="evidence" value="ECO:0007669"/>
    <property type="project" value="UniProtKB-SubCell"/>
</dbReference>